<dbReference type="Gene3D" id="3.30.530.20">
    <property type="match status" value="1"/>
</dbReference>
<comment type="similarity">
    <text evidence="1">Belongs to the AHA1 family.</text>
</comment>
<evidence type="ECO:0000313" key="4">
    <source>
        <dbReference type="Proteomes" id="UP000248148"/>
    </source>
</evidence>
<evidence type="ECO:0000313" key="3">
    <source>
        <dbReference type="EMBL" id="PYF02883.1"/>
    </source>
</evidence>
<dbReference type="OrthoDB" id="793407at2"/>
<evidence type="ECO:0000256" key="1">
    <source>
        <dbReference type="ARBA" id="ARBA00006817"/>
    </source>
</evidence>
<protein>
    <submittedName>
        <fullName evidence="3">Uncharacterized protein YndB with AHSA1/START domain</fullName>
    </submittedName>
</protein>
<dbReference type="AlphaFoldDB" id="A0A318TE85"/>
<dbReference type="RefSeq" id="WP_027279404.1">
    <property type="nucleotide sequence ID" value="NZ_QJTI01000009.1"/>
</dbReference>
<dbReference type="InterPro" id="IPR023393">
    <property type="entry name" value="START-like_dom_sf"/>
</dbReference>
<accession>A0A318TE85</accession>
<sequence length="156" mass="17976">MTSIEPIRKQIVVDATAERAFRVFTEQHSTWWPLDTHHIGEKPAETAIIEPKVGGRWFERAADGTEGVWGRVLVWEPPHRLVLTWEIDGNWKHDDKLVTEVELRFVELGPNRTQIDFEHRLLENYGENAHFMRAPMDGGWSSFLDLYAAEASSQPA</sequence>
<dbReference type="EMBL" id="QJTI01000009">
    <property type="protein sequence ID" value="PYF02883.1"/>
    <property type="molecule type" value="Genomic_DNA"/>
</dbReference>
<reference evidence="3 4" key="1">
    <citation type="submission" date="2018-06" db="EMBL/GenBank/DDBJ databases">
        <title>Genomic Encyclopedia of Archaeal and Bacterial Type Strains, Phase II (KMG-II): from individual species to whole genera.</title>
        <authorList>
            <person name="Goeker M."/>
        </authorList>
    </citation>
    <scope>NUCLEOTIDE SEQUENCE [LARGE SCALE GENOMIC DNA]</scope>
    <source>
        <strain evidence="3 4">JCM 11668</strain>
    </source>
</reference>
<organism evidence="3 4">
    <name type="scientific">Rhodopseudomonas faecalis</name>
    <dbReference type="NCBI Taxonomy" id="99655"/>
    <lineage>
        <taxon>Bacteria</taxon>
        <taxon>Pseudomonadati</taxon>
        <taxon>Pseudomonadota</taxon>
        <taxon>Alphaproteobacteria</taxon>
        <taxon>Hyphomicrobiales</taxon>
        <taxon>Nitrobacteraceae</taxon>
        <taxon>Rhodopseudomonas</taxon>
    </lineage>
</organism>
<dbReference type="InterPro" id="IPR013538">
    <property type="entry name" value="ASHA1/2-like_C"/>
</dbReference>
<feature type="domain" description="Activator of Hsp90 ATPase homologue 1/2-like C-terminal" evidence="2">
    <location>
        <begin position="14"/>
        <end position="145"/>
    </location>
</feature>
<dbReference type="Pfam" id="PF08327">
    <property type="entry name" value="AHSA1"/>
    <property type="match status" value="1"/>
</dbReference>
<keyword evidence="4" id="KW-1185">Reference proteome</keyword>
<evidence type="ECO:0000259" key="2">
    <source>
        <dbReference type="Pfam" id="PF08327"/>
    </source>
</evidence>
<dbReference type="SUPFAM" id="SSF55961">
    <property type="entry name" value="Bet v1-like"/>
    <property type="match status" value="1"/>
</dbReference>
<proteinExistence type="inferred from homology"/>
<comment type="caution">
    <text evidence="3">The sequence shown here is derived from an EMBL/GenBank/DDBJ whole genome shotgun (WGS) entry which is preliminary data.</text>
</comment>
<name>A0A318TE85_9BRAD</name>
<dbReference type="Proteomes" id="UP000248148">
    <property type="component" value="Unassembled WGS sequence"/>
</dbReference>
<dbReference type="CDD" id="cd08891">
    <property type="entry name" value="SRPBCC_CalC"/>
    <property type="match status" value="1"/>
</dbReference>
<gene>
    <name evidence="3" type="ORF">BJ122_10913</name>
</gene>